<protein>
    <recommendedName>
        <fullName evidence="1">YopX protein domain-containing protein</fullName>
    </recommendedName>
</protein>
<organism evidence="2">
    <name type="scientific">marine sediment metagenome</name>
    <dbReference type="NCBI Taxonomy" id="412755"/>
    <lineage>
        <taxon>unclassified sequences</taxon>
        <taxon>metagenomes</taxon>
        <taxon>ecological metagenomes</taxon>
    </lineage>
</organism>
<evidence type="ECO:0000313" key="2">
    <source>
        <dbReference type="EMBL" id="KKN12918.1"/>
    </source>
</evidence>
<name>A0A0F9R662_9ZZZZ</name>
<dbReference type="AlphaFoldDB" id="A0A0F9R662"/>
<proteinExistence type="predicted"/>
<gene>
    <name evidence="2" type="ORF">LCGC14_1011530</name>
</gene>
<dbReference type="Gene3D" id="2.30.30.290">
    <property type="entry name" value="YopX-like domains"/>
    <property type="match status" value="1"/>
</dbReference>
<dbReference type="NCBIfam" id="TIGR01671">
    <property type="entry name" value="phage_TIGR01671"/>
    <property type="match status" value="1"/>
</dbReference>
<sequence length="127" mass="14857">MLYKIGVEPIDINGTCNRSDGKTTWVNPSCMINCKEPDMILMQYTGLKDKNNKEIYEGDIIQIYRYNDEIHKDEKHLISGVRFINGAFCWFSKLLQDWIDFSHLARPAEPFEVIGNIYENKEGSRFE</sequence>
<dbReference type="SUPFAM" id="SSF159006">
    <property type="entry name" value="YopX-like"/>
    <property type="match status" value="1"/>
</dbReference>
<evidence type="ECO:0000259" key="1">
    <source>
        <dbReference type="Pfam" id="PF09643"/>
    </source>
</evidence>
<dbReference type="InterPro" id="IPR023385">
    <property type="entry name" value="YopX-like_C"/>
</dbReference>
<reference evidence="2" key="1">
    <citation type="journal article" date="2015" name="Nature">
        <title>Complex archaea that bridge the gap between prokaryotes and eukaryotes.</title>
        <authorList>
            <person name="Spang A."/>
            <person name="Saw J.H."/>
            <person name="Jorgensen S.L."/>
            <person name="Zaremba-Niedzwiedzka K."/>
            <person name="Martijn J."/>
            <person name="Lind A.E."/>
            <person name="van Eijk R."/>
            <person name="Schleper C."/>
            <person name="Guy L."/>
            <person name="Ettema T.J."/>
        </authorList>
    </citation>
    <scope>NUCLEOTIDE SEQUENCE</scope>
</reference>
<dbReference type="EMBL" id="LAZR01003978">
    <property type="protein sequence ID" value="KKN12918.1"/>
    <property type="molecule type" value="Genomic_DNA"/>
</dbReference>
<dbReference type="Pfam" id="PF09643">
    <property type="entry name" value="YopX"/>
    <property type="match status" value="1"/>
</dbReference>
<feature type="domain" description="YopX protein" evidence="1">
    <location>
        <begin position="31"/>
        <end position="121"/>
    </location>
</feature>
<dbReference type="InterPro" id="IPR010024">
    <property type="entry name" value="CHP16711"/>
</dbReference>
<comment type="caution">
    <text evidence="2">The sequence shown here is derived from an EMBL/GenBank/DDBJ whole genome shotgun (WGS) entry which is preliminary data.</text>
</comment>
<dbReference type="InterPro" id="IPR019096">
    <property type="entry name" value="YopX_protein"/>
</dbReference>
<accession>A0A0F9R662</accession>